<feature type="region of interest" description="Disordered" evidence="8">
    <location>
        <begin position="602"/>
        <end position="621"/>
    </location>
</feature>
<evidence type="ECO:0000256" key="3">
    <source>
        <dbReference type="ARBA" id="ARBA00022737"/>
    </source>
</evidence>
<evidence type="ECO:0000256" key="6">
    <source>
        <dbReference type="ARBA" id="ARBA00023242"/>
    </source>
</evidence>
<feature type="compositionally biased region" description="Low complexity" evidence="8">
    <location>
        <begin position="1375"/>
        <end position="1398"/>
    </location>
</feature>
<evidence type="ECO:0000256" key="8">
    <source>
        <dbReference type="SAM" id="MobiDB-lite"/>
    </source>
</evidence>
<dbReference type="PANTHER" id="PTHR24406">
    <property type="entry name" value="TRANSCRIPTIONAL REPRESSOR CTCFL-RELATED"/>
    <property type="match status" value="1"/>
</dbReference>
<organism evidence="10 11">
    <name type="scientific">Paragonimus skrjabini miyazakii</name>
    <dbReference type="NCBI Taxonomy" id="59628"/>
    <lineage>
        <taxon>Eukaryota</taxon>
        <taxon>Metazoa</taxon>
        <taxon>Spiralia</taxon>
        <taxon>Lophotrochozoa</taxon>
        <taxon>Platyhelminthes</taxon>
        <taxon>Trematoda</taxon>
        <taxon>Digenea</taxon>
        <taxon>Plagiorchiida</taxon>
        <taxon>Troglotremata</taxon>
        <taxon>Troglotrematidae</taxon>
        <taxon>Paragonimus</taxon>
    </lineage>
</organism>
<keyword evidence="2" id="KW-0479">Metal-binding</keyword>
<sequence length="1552" mass="173176">MDYLDPSAAVSLLEQASKRYVCTLCVHPFINVFDNISLELHCRICHPTTSFMACVYCLRQVSVTSIEKHIDRHFRLGDDRPFLCPFCPSSFNTSRTLAQHASIDHPSSAALVFYKCSYCDKPTTTPLELANHLSESCLSLYHCHYPQCFVKSIQSDLIMEHFKRCHGVRSPCVFSTRLFYCSLSKELQDAKGTNDDHSNNLLANKEMCNQCSLFCPKCCFGTINMETFVEHLVSCRAVSAKSLPSLSITCTLFHCAVCGWTASAKNMLEEHIRVFHSSFSEIDGILTEEFTVPLSEESVNDNSSSVVPFLPPSTRSASNDVEVLSAVTSRLNVLSHLFSTANLSSLLSPASLSNNLMSQPTSRMDSEHQVVVQSKQAFSMDTCPTTQSCLTKGHLTYENWNETEEDHSNKRPQPKPNTGEKVPSFIPHSPNLHSSEESHLQWNFNPLSREFVQLYFNEPAFVAAYSKSGKFGGSHRAPQSAELSGVVQKLRRFAGYRVPILGRSNQRRVAGCPECMKQFNHGFTDLKKHLLVTHLNVRRDIARFALEFTISTRTHIAKTKVDSAPDGCSLPGGKSHWFGLRGTSRTPLHRIFRKKSTVHLSHTVAPSRRPKSAKYDPPKSSTIPLATVSTNGLPTLVSSPVHAYSGCAPVHRVIPGTGVSDQHEDMKTLNEVISEVPVGRGGIVPLDDVDNPNFVALSVANQSQCSISSGNETIFLPKLGRQRIQLAYSYPVFKRLLESYQVPVAEQIQLINRMNHYAQMHVIMEVLVPGGAQKRFSCPTCMYTSVHSLADIRKHIMGSHCGISTKRFRLCLRASRHDSTTYRLHSDERMIRFVEDHRRRQLQSSDTHTANSNASVDSVDGDPSVEERRTRRSYGRIRNTNDHPVRSATMQSQEDLETMTIEADLLCDERQLDRVLASDHECDNRFLSSTACDGPGTTNASSYSASPFESVPTTIAYDAHSDEFSRRSDEIYRRVELPFSSHVLRVLLEREGMLEQYSDLVEKMQIYSGHHLTVISRDNRIHAYVCVCGRRFPVVREDSESDIRPASLADCRRHILGVHVRIPQELLTLCCQASRISKESGYKLHSDSSLLAMAEQYKFRSTRLHTSKDSSSSGPDLSKPLGSSGDVFCPKSSRAISCSISQTTNTAAIRNSNDYASKTVDLFPIPPLIKPESVELPRGSAAEKYPSRSIPSNDLTEKSSHSSQDTEACTSHGDSDRNSIEERHSGLDLEAPRRILTADEAILWSRMLSLPECWTLERIVRLPYNSRVFDEQLKIMLSDNEAFIQTLHDRMRVYSRHSVYIARLNTSANSTQRIYVCCACLTTSQHGFGDVRKHILGVHAHVPERFKTLAMNSSRLNREDYSLQAEPQLLASSNSPWRSTTGSTTTSSRASQSGSPSSDLHGGCSRVLRRRQRSNDFSPTLRSHALSPNGKKFRSDLQADGAEETLCDHKIAEQTSHPASQASNDTPNCDSVSSACKTTTRENHSRPPIILTLPRPKAFHSLRSPDRLDSTLSPSDTASHHLSPSGEHFATVGSRSRRSMILKAKRPCPTTT</sequence>
<comment type="caution">
    <text evidence="10">The sequence shown here is derived from an EMBL/GenBank/DDBJ whole genome shotgun (WGS) entry which is preliminary data.</text>
</comment>
<gene>
    <name evidence="10" type="ORF">EG68_03210</name>
</gene>
<comment type="subcellular location">
    <subcellularLocation>
        <location evidence="1">Nucleus</location>
    </subcellularLocation>
</comment>
<dbReference type="GO" id="GO:0005634">
    <property type="term" value="C:nucleus"/>
    <property type="evidence" value="ECO:0007669"/>
    <property type="project" value="UniProtKB-SubCell"/>
</dbReference>
<dbReference type="Proteomes" id="UP000822476">
    <property type="component" value="Unassembled WGS sequence"/>
</dbReference>
<keyword evidence="6" id="KW-0539">Nucleus</keyword>
<dbReference type="InterPro" id="IPR050888">
    <property type="entry name" value="ZnF_C2H2-type_TF"/>
</dbReference>
<feature type="region of interest" description="Disordered" evidence="8">
    <location>
        <begin position="1174"/>
        <end position="1224"/>
    </location>
</feature>
<dbReference type="SUPFAM" id="SSF57667">
    <property type="entry name" value="beta-beta-alpha zinc fingers"/>
    <property type="match status" value="1"/>
</dbReference>
<proteinExistence type="predicted"/>
<feature type="region of interest" description="Disordered" evidence="8">
    <location>
        <begin position="1455"/>
        <end position="1552"/>
    </location>
</feature>
<dbReference type="InterPro" id="IPR036236">
    <property type="entry name" value="Znf_C2H2_sf"/>
</dbReference>
<evidence type="ECO:0000256" key="1">
    <source>
        <dbReference type="ARBA" id="ARBA00004123"/>
    </source>
</evidence>
<feature type="compositionally biased region" description="Basic and acidic residues" evidence="8">
    <location>
        <begin position="1213"/>
        <end position="1224"/>
    </location>
</feature>
<evidence type="ECO:0000313" key="10">
    <source>
        <dbReference type="EMBL" id="KAF7232754.1"/>
    </source>
</evidence>
<evidence type="ECO:0000259" key="9">
    <source>
        <dbReference type="PROSITE" id="PS50157"/>
    </source>
</evidence>
<accession>A0A8S9YJH7</accession>
<dbReference type="Gene3D" id="3.30.160.60">
    <property type="entry name" value="Classic Zinc Finger"/>
    <property type="match status" value="1"/>
</dbReference>
<evidence type="ECO:0000256" key="2">
    <source>
        <dbReference type="ARBA" id="ARBA00022723"/>
    </source>
</evidence>
<dbReference type="EMBL" id="JTDE01021571">
    <property type="protein sequence ID" value="KAF7232754.1"/>
    <property type="molecule type" value="Genomic_DNA"/>
</dbReference>
<dbReference type="GO" id="GO:0008270">
    <property type="term" value="F:zinc ion binding"/>
    <property type="evidence" value="ECO:0007669"/>
    <property type="project" value="UniProtKB-KW"/>
</dbReference>
<dbReference type="OrthoDB" id="6910977at2759"/>
<evidence type="ECO:0000256" key="5">
    <source>
        <dbReference type="ARBA" id="ARBA00022833"/>
    </source>
</evidence>
<evidence type="ECO:0000256" key="4">
    <source>
        <dbReference type="ARBA" id="ARBA00022771"/>
    </source>
</evidence>
<keyword evidence="11" id="KW-1185">Reference proteome</keyword>
<keyword evidence="4 7" id="KW-0863">Zinc-finger</keyword>
<dbReference type="SMART" id="SM00355">
    <property type="entry name" value="ZnF_C2H2"/>
    <property type="match status" value="10"/>
</dbReference>
<feature type="region of interest" description="Disordered" evidence="8">
    <location>
        <begin position="840"/>
        <end position="894"/>
    </location>
</feature>
<feature type="compositionally biased region" description="Polar residues" evidence="8">
    <location>
        <begin position="1455"/>
        <end position="1478"/>
    </location>
</feature>
<dbReference type="InterPro" id="IPR013087">
    <property type="entry name" value="Znf_C2H2_type"/>
</dbReference>
<feature type="domain" description="C2H2-type" evidence="9">
    <location>
        <begin position="253"/>
        <end position="281"/>
    </location>
</feature>
<evidence type="ECO:0000313" key="11">
    <source>
        <dbReference type="Proteomes" id="UP000822476"/>
    </source>
</evidence>
<feature type="compositionally biased region" description="Polar residues" evidence="8">
    <location>
        <begin position="842"/>
        <end position="856"/>
    </location>
</feature>
<keyword evidence="3" id="KW-0677">Repeat</keyword>
<feature type="compositionally biased region" description="Polar residues" evidence="8">
    <location>
        <begin position="1510"/>
        <end position="1522"/>
    </location>
</feature>
<dbReference type="PROSITE" id="PS50157">
    <property type="entry name" value="ZINC_FINGER_C2H2_2"/>
    <property type="match status" value="2"/>
</dbReference>
<evidence type="ECO:0000256" key="7">
    <source>
        <dbReference type="PROSITE-ProRule" id="PRU00042"/>
    </source>
</evidence>
<reference evidence="10" key="1">
    <citation type="submission" date="2019-07" db="EMBL/GenBank/DDBJ databases">
        <title>Annotation for the trematode Paragonimus miyazaki's.</title>
        <authorList>
            <person name="Choi Y.-J."/>
        </authorList>
    </citation>
    <scope>NUCLEOTIDE SEQUENCE</scope>
    <source>
        <strain evidence="10">Japan</strain>
    </source>
</reference>
<dbReference type="PROSITE" id="PS00028">
    <property type="entry name" value="ZINC_FINGER_C2H2_1"/>
    <property type="match status" value="1"/>
</dbReference>
<protein>
    <recommendedName>
        <fullName evidence="9">C2H2-type domain-containing protein</fullName>
    </recommendedName>
</protein>
<feature type="compositionally biased region" description="Basic residues" evidence="8">
    <location>
        <begin position="1535"/>
        <end position="1546"/>
    </location>
</feature>
<feature type="region of interest" description="Disordered" evidence="8">
    <location>
        <begin position="1368"/>
        <end position="1434"/>
    </location>
</feature>
<name>A0A8S9YJH7_9TREM</name>
<keyword evidence="5" id="KW-0862">Zinc</keyword>
<feature type="region of interest" description="Disordered" evidence="8">
    <location>
        <begin position="402"/>
        <end position="434"/>
    </location>
</feature>
<feature type="domain" description="C2H2-type" evidence="9">
    <location>
        <begin position="82"/>
        <end position="110"/>
    </location>
</feature>